<evidence type="ECO:0000256" key="1">
    <source>
        <dbReference type="SAM" id="MobiDB-lite"/>
    </source>
</evidence>
<dbReference type="AlphaFoldDB" id="A0A833TF47"/>
<name>A0A833TF47_PHYIN</name>
<feature type="compositionally biased region" description="Polar residues" evidence="1">
    <location>
        <begin position="61"/>
        <end position="77"/>
    </location>
</feature>
<accession>A0A833TF47</accession>
<evidence type="ECO:0000313" key="3">
    <source>
        <dbReference type="Proteomes" id="UP000602510"/>
    </source>
</evidence>
<proteinExistence type="predicted"/>
<sequence>MDDDNLRSGVRSPISYALNDAVIYGEHETKRPAINTEISAAASTSASLQYSQSPRAPEYKNASNSNNLRPPNSHTLNDTVVCGAVEAKRSARNIETSRAHYPEKSRTSEHNISTDLTRTHLIRYRKKKHDYMLRLEAETRILREQIKNLTQRRGSLCKVDSTKDNVWNVAVDYFKHFRFGLQAVGQFTAP</sequence>
<keyword evidence="3" id="KW-1185">Reference proteome</keyword>
<feature type="region of interest" description="Disordered" evidence="1">
    <location>
        <begin position="45"/>
        <end position="77"/>
    </location>
</feature>
<protein>
    <recommendedName>
        <fullName evidence="4">BZIP domain-containing protein</fullName>
    </recommendedName>
</protein>
<comment type="caution">
    <text evidence="2">The sequence shown here is derived from an EMBL/GenBank/DDBJ whole genome shotgun (WGS) entry which is preliminary data.</text>
</comment>
<evidence type="ECO:0000313" key="2">
    <source>
        <dbReference type="EMBL" id="KAF4041744.1"/>
    </source>
</evidence>
<dbReference type="Proteomes" id="UP000602510">
    <property type="component" value="Unassembled WGS sequence"/>
</dbReference>
<organism evidence="2 3">
    <name type="scientific">Phytophthora infestans</name>
    <name type="common">Potato late blight agent</name>
    <name type="synonym">Botrytis infestans</name>
    <dbReference type="NCBI Taxonomy" id="4787"/>
    <lineage>
        <taxon>Eukaryota</taxon>
        <taxon>Sar</taxon>
        <taxon>Stramenopiles</taxon>
        <taxon>Oomycota</taxon>
        <taxon>Peronosporomycetes</taxon>
        <taxon>Peronosporales</taxon>
        <taxon>Peronosporaceae</taxon>
        <taxon>Phytophthora</taxon>
    </lineage>
</organism>
<reference evidence="2" key="1">
    <citation type="submission" date="2020-04" db="EMBL/GenBank/DDBJ databases">
        <title>Hybrid Assembly of Korean Phytophthora infestans isolates.</title>
        <authorList>
            <person name="Prokchorchik M."/>
            <person name="Lee Y."/>
            <person name="Seo J."/>
            <person name="Cho J.-H."/>
            <person name="Park Y.-E."/>
            <person name="Jang D.-C."/>
            <person name="Im J.-S."/>
            <person name="Choi J.-G."/>
            <person name="Park H.-J."/>
            <person name="Lee G.-B."/>
            <person name="Lee Y.-G."/>
            <person name="Hong S.-Y."/>
            <person name="Cho K."/>
            <person name="Sohn K.H."/>
        </authorList>
    </citation>
    <scope>NUCLEOTIDE SEQUENCE</scope>
    <source>
        <strain evidence="2">KR_1_A1</strain>
    </source>
</reference>
<evidence type="ECO:0008006" key="4">
    <source>
        <dbReference type="Google" id="ProtNLM"/>
    </source>
</evidence>
<gene>
    <name evidence="2" type="ORF">GN244_ATG06063</name>
</gene>
<dbReference type="EMBL" id="WSZM01000115">
    <property type="protein sequence ID" value="KAF4041744.1"/>
    <property type="molecule type" value="Genomic_DNA"/>
</dbReference>